<dbReference type="HAMAP" id="MF_00815">
    <property type="entry name" value="ATP_synth_gamma_bact"/>
    <property type="match status" value="1"/>
</dbReference>
<comment type="similarity">
    <text evidence="2">Belongs to the ATPase gamma chain family.</text>
</comment>
<evidence type="ECO:0000256" key="10">
    <source>
        <dbReference type="SAM" id="MobiDB-lite"/>
    </source>
</evidence>
<evidence type="ECO:0000313" key="11">
    <source>
        <dbReference type="EMBL" id="TMW69766.1"/>
    </source>
</evidence>
<dbReference type="PRINTS" id="PR00126">
    <property type="entry name" value="ATPASEGAMMA"/>
</dbReference>
<dbReference type="GO" id="GO:0045259">
    <property type="term" value="C:proton-transporting ATP synthase complex"/>
    <property type="evidence" value="ECO:0007669"/>
    <property type="project" value="UniProtKB-KW"/>
</dbReference>
<dbReference type="InterPro" id="IPR000131">
    <property type="entry name" value="ATP_synth_F1_gsu"/>
</dbReference>
<dbReference type="EMBL" id="SPLM01000001">
    <property type="protein sequence ID" value="TMW69766.1"/>
    <property type="molecule type" value="Genomic_DNA"/>
</dbReference>
<sequence>MAEVTIRQQQDEEEVHILPQLKQPHTSSEEHKTLRLTHRRSVQPQDGDDDVNALPNHVKSKRNSVPVVRPTNRTLLPTLEAIEAITKAVQDELAAIEDFEQQQGEEEDVTSSRDEATRDLADLYCERARLLVEYTKYDTSVPLTEAFLLVDDGQEQDDVAKDVSAMQQGLTDAVTAISMNVELVIGYDLAARCARALGRIKYAINLTNLGLRVEAGNADLLQLKKELEVDTDTMRFTFAPSLLYRLETESNEVSGRQQAPSDMLQITTTTSQAEDFQARYHAMEVLSGSVMLRKMEQMMHHNIHHQCAKVDEVKALEAAFNQTMGFLAALLLDSTTTSRATNIEAITLENIGKQLTKSSVLVESNCLRRWAVGQQARGMATEKQILLRIGATSNIAKITKSMKMVSAAKMRGAELRMVAGRPFAGWLDNVNATARVIEKDGFIPKEEIEGENLFLVISSDRGLCGGINSGIAKTTRKQVSTDDDKLQLFILGDKGRAQLRRDFAPQIRGSATEAYVNPPNFAVASAIAEAILASAQSDNEKVHVIFNKFVSAIAYLPTIRSLAVSPDSEAFANYELEPADSEAEVLTDLKEFELATAVYHGIIENNTSEESSRMSAMENATSNAQDLISRLTLQYNKARQARITTELIEIISGASSLDG</sequence>
<organism evidence="11 12">
    <name type="scientific">Pythium oligandrum</name>
    <name type="common">Mycoparasitic fungus</name>
    <dbReference type="NCBI Taxonomy" id="41045"/>
    <lineage>
        <taxon>Eukaryota</taxon>
        <taxon>Sar</taxon>
        <taxon>Stramenopiles</taxon>
        <taxon>Oomycota</taxon>
        <taxon>Peronosporomycetes</taxon>
        <taxon>Pythiales</taxon>
        <taxon>Pythiaceae</taxon>
        <taxon>Pythium</taxon>
    </lineage>
</organism>
<keyword evidence="4" id="KW-0375">Hydrogen ion transport</keyword>
<feature type="region of interest" description="Disordered" evidence="10">
    <location>
        <begin position="21"/>
        <end position="56"/>
    </location>
</feature>
<evidence type="ECO:0000256" key="3">
    <source>
        <dbReference type="ARBA" id="ARBA00022448"/>
    </source>
</evidence>
<proteinExistence type="inferred from homology"/>
<comment type="caution">
    <text evidence="11">The sequence shown here is derived from an EMBL/GenBank/DDBJ whole genome shotgun (WGS) entry which is preliminary data.</text>
</comment>
<evidence type="ECO:0000313" key="12">
    <source>
        <dbReference type="Proteomes" id="UP000794436"/>
    </source>
</evidence>
<evidence type="ECO:0000256" key="7">
    <source>
        <dbReference type="ARBA" id="ARBA00023196"/>
    </source>
</evidence>
<name>A0A8K1FNU6_PYTOL</name>
<gene>
    <name evidence="11" type="ORF">Poli38472_001922</name>
</gene>
<comment type="subcellular location">
    <subcellularLocation>
        <location evidence="1">Membrane</location>
        <topology evidence="1">Peripheral membrane protein</topology>
    </subcellularLocation>
</comment>
<keyword evidence="5" id="KW-0406">Ion transport</keyword>
<dbReference type="PANTHER" id="PTHR11693:SF22">
    <property type="entry name" value="ATP SYNTHASE SUBUNIT GAMMA, MITOCHONDRIAL"/>
    <property type="match status" value="1"/>
</dbReference>
<protein>
    <recommendedName>
        <fullName evidence="9">F-ATPase gamma subunit</fullName>
    </recommendedName>
</protein>
<dbReference type="Gene3D" id="3.40.1380.10">
    <property type="match status" value="1"/>
</dbReference>
<dbReference type="NCBIfam" id="TIGR01146">
    <property type="entry name" value="ATPsyn_F1gamma"/>
    <property type="match status" value="1"/>
</dbReference>
<evidence type="ECO:0000256" key="8">
    <source>
        <dbReference type="ARBA" id="ARBA00023310"/>
    </source>
</evidence>
<evidence type="ECO:0000256" key="6">
    <source>
        <dbReference type="ARBA" id="ARBA00023136"/>
    </source>
</evidence>
<reference evidence="11" key="1">
    <citation type="submission" date="2019-03" db="EMBL/GenBank/DDBJ databases">
        <title>Long read genome sequence of the mycoparasitic Pythium oligandrum ATCC 38472 isolated from sugarbeet rhizosphere.</title>
        <authorList>
            <person name="Gaulin E."/>
        </authorList>
    </citation>
    <scope>NUCLEOTIDE SEQUENCE</scope>
    <source>
        <strain evidence="11">ATCC 38472_TT</strain>
    </source>
</reference>
<dbReference type="SUPFAM" id="SSF52943">
    <property type="entry name" value="ATP synthase (F1-ATPase), gamma subunit"/>
    <property type="match status" value="1"/>
</dbReference>
<dbReference type="PROSITE" id="PS00153">
    <property type="entry name" value="ATPASE_GAMMA"/>
    <property type="match status" value="1"/>
</dbReference>
<dbReference type="CDD" id="cd12151">
    <property type="entry name" value="F1-ATPase_gamma"/>
    <property type="match status" value="1"/>
</dbReference>
<evidence type="ECO:0000256" key="2">
    <source>
        <dbReference type="ARBA" id="ARBA00007681"/>
    </source>
</evidence>
<dbReference type="Pfam" id="PF00231">
    <property type="entry name" value="ATP-synt"/>
    <property type="match status" value="1"/>
</dbReference>
<dbReference type="OrthoDB" id="239812at2759"/>
<evidence type="ECO:0000256" key="9">
    <source>
        <dbReference type="ARBA" id="ARBA00031066"/>
    </source>
</evidence>
<keyword evidence="6" id="KW-0472">Membrane</keyword>
<dbReference type="AlphaFoldDB" id="A0A8K1FNU6"/>
<keyword evidence="7" id="KW-0139">CF(1)</keyword>
<keyword evidence="8" id="KW-0066">ATP synthesis</keyword>
<accession>A0A8K1FNU6</accession>
<evidence type="ECO:0000256" key="1">
    <source>
        <dbReference type="ARBA" id="ARBA00004170"/>
    </source>
</evidence>
<dbReference type="InterPro" id="IPR023632">
    <property type="entry name" value="ATP_synth_F1_gsu_CS"/>
</dbReference>
<keyword evidence="3" id="KW-0813">Transport</keyword>
<evidence type="ECO:0000256" key="5">
    <source>
        <dbReference type="ARBA" id="ARBA00023065"/>
    </source>
</evidence>
<evidence type="ECO:0000256" key="4">
    <source>
        <dbReference type="ARBA" id="ARBA00022781"/>
    </source>
</evidence>
<dbReference type="InterPro" id="IPR035968">
    <property type="entry name" value="ATP_synth_F1_ATPase_gsu"/>
</dbReference>
<dbReference type="GO" id="GO:0046933">
    <property type="term" value="F:proton-transporting ATP synthase activity, rotational mechanism"/>
    <property type="evidence" value="ECO:0007669"/>
    <property type="project" value="InterPro"/>
</dbReference>
<dbReference type="PANTHER" id="PTHR11693">
    <property type="entry name" value="ATP SYNTHASE GAMMA CHAIN"/>
    <property type="match status" value="1"/>
</dbReference>
<dbReference type="Proteomes" id="UP000794436">
    <property type="component" value="Unassembled WGS sequence"/>
</dbReference>
<keyword evidence="12" id="KW-1185">Reference proteome</keyword>
<dbReference type="Gene3D" id="1.10.287.80">
    <property type="entry name" value="ATP synthase, gamma subunit, helix hairpin domain"/>
    <property type="match status" value="1"/>
</dbReference>